<keyword evidence="1" id="KW-0597">Phosphoprotein</keyword>
<reference evidence="5 6" key="1">
    <citation type="submission" date="2024-06" db="EMBL/GenBank/DDBJ databases">
        <title>Pontibacter populi HYL7-15.</title>
        <authorList>
            <person name="Kim M.K."/>
        </authorList>
    </citation>
    <scope>NUCLEOTIDE SEQUENCE [LARGE SCALE GENOMIC DNA]</scope>
    <source>
        <strain evidence="5 6">HYL7-15</strain>
    </source>
</reference>
<keyword evidence="2 5" id="KW-0489">Methyltransferase</keyword>
<dbReference type="GO" id="GO:0032259">
    <property type="term" value="P:methylation"/>
    <property type="evidence" value="ECO:0007669"/>
    <property type="project" value="UniProtKB-KW"/>
</dbReference>
<dbReference type="GO" id="GO:0008168">
    <property type="term" value="F:methyltransferase activity"/>
    <property type="evidence" value="ECO:0007669"/>
    <property type="project" value="UniProtKB-KW"/>
</dbReference>
<keyword evidence="3" id="KW-0808">Transferase</keyword>
<keyword evidence="6" id="KW-1185">Reference proteome</keyword>
<dbReference type="SUPFAM" id="SSF53335">
    <property type="entry name" value="S-adenosyl-L-methionine-dependent methyltransferases"/>
    <property type="match status" value="1"/>
</dbReference>
<name>A0ABV1RR38_9BACT</name>
<comment type="caution">
    <text evidence="5">The sequence shown here is derived from an EMBL/GenBank/DDBJ whole genome shotgun (WGS) entry which is preliminary data.</text>
</comment>
<dbReference type="InterPro" id="IPR008854">
    <property type="entry name" value="TPMT"/>
</dbReference>
<dbReference type="CDD" id="cd02440">
    <property type="entry name" value="AdoMet_MTases"/>
    <property type="match status" value="1"/>
</dbReference>
<evidence type="ECO:0000313" key="5">
    <source>
        <dbReference type="EMBL" id="MER2996849.1"/>
    </source>
</evidence>
<dbReference type="Pfam" id="PF05724">
    <property type="entry name" value="TPMT"/>
    <property type="match status" value="1"/>
</dbReference>
<sequence>MKQEFNAAYWQQRYQNNQTGWDTQGITTPLRTYFDQLTYKTLRILIPGCGNAYEAEYLFTSGFTNVFVADVAPAPLENFANRVQNFPKEQLLLQNFFDLQGQYDLIVEQTFFCAISPDLRAAYARKCAELLVPGGKLVGLLFDTGFTHEGPPFGGSAEEYRQYFEPYFHFRHFGKAYNSIPPRQGRELFINLQKK</sequence>
<dbReference type="InterPro" id="IPR029063">
    <property type="entry name" value="SAM-dependent_MTases_sf"/>
</dbReference>
<dbReference type="Gene3D" id="3.40.50.150">
    <property type="entry name" value="Vaccinia Virus protein VP39"/>
    <property type="match status" value="1"/>
</dbReference>
<organism evidence="5 6">
    <name type="scientific">Pontibacter populi</name>
    <dbReference type="NCBI Taxonomy" id="890055"/>
    <lineage>
        <taxon>Bacteria</taxon>
        <taxon>Pseudomonadati</taxon>
        <taxon>Bacteroidota</taxon>
        <taxon>Cytophagia</taxon>
        <taxon>Cytophagales</taxon>
        <taxon>Hymenobacteraceae</taxon>
        <taxon>Pontibacter</taxon>
    </lineage>
</organism>
<evidence type="ECO:0000256" key="3">
    <source>
        <dbReference type="ARBA" id="ARBA00022679"/>
    </source>
</evidence>
<dbReference type="Proteomes" id="UP001476807">
    <property type="component" value="Unassembled WGS sequence"/>
</dbReference>
<proteinExistence type="predicted"/>
<dbReference type="PANTHER" id="PTHR32183:SF11">
    <property type="entry name" value="THIOL METHYLTRANSFERASE 2-RELATED"/>
    <property type="match status" value="1"/>
</dbReference>
<evidence type="ECO:0000256" key="1">
    <source>
        <dbReference type="ARBA" id="ARBA00022553"/>
    </source>
</evidence>
<evidence type="ECO:0000313" key="6">
    <source>
        <dbReference type="Proteomes" id="UP001476807"/>
    </source>
</evidence>
<protein>
    <submittedName>
        <fullName evidence="5">Methyltransferase</fullName>
    </submittedName>
</protein>
<dbReference type="EMBL" id="JBEOKT010000003">
    <property type="protein sequence ID" value="MER2996849.1"/>
    <property type="molecule type" value="Genomic_DNA"/>
</dbReference>
<accession>A0ABV1RR38</accession>
<dbReference type="RefSeq" id="WP_350411183.1">
    <property type="nucleotide sequence ID" value="NZ_JBEOKT010000003.1"/>
</dbReference>
<dbReference type="PANTHER" id="PTHR32183">
    <property type="match status" value="1"/>
</dbReference>
<gene>
    <name evidence="5" type="ORF">ABS362_04785</name>
</gene>
<evidence type="ECO:0000256" key="2">
    <source>
        <dbReference type="ARBA" id="ARBA00022603"/>
    </source>
</evidence>
<dbReference type="PROSITE" id="PS51585">
    <property type="entry name" value="SAM_MT_TPMT"/>
    <property type="match status" value="1"/>
</dbReference>
<evidence type="ECO:0000256" key="4">
    <source>
        <dbReference type="ARBA" id="ARBA00022691"/>
    </source>
</evidence>
<keyword evidence="4" id="KW-0949">S-adenosyl-L-methionine</keyword>